<dbReference type="InterPro" id="IPR029058">
    <property type="entry name" value="AB_hydrolase_fold"/>
</dbReference>
<dbReference type="PANTHER" id="PTHR42044:SF2">
    <property type="entry name" value="DUF676 DOMAIN-CONTAINING PROTEIN"/>
    <property type="match status" value="1"/>
</dbReference>
<evidence type="ECO:0000256" key="1">
    <source>
        <dbReference type="SAM" id="Phobius"/>
    </source>
</evidence>
<reference evidence="2" key="1">
    <citation type="journal article" date="2020" name="Stud. Mycol.">
        <title>101 Dothideomycetes genomes: a test case for predicting lifestyles and emergence of pathogens.</title>
        <authorList>
            <person name="Haridas S."/>
            <person name="Albert R."/>
            <person name="Binder M."/>
            <person name="Bloem J."/>
            <person name="Labutti K."/>
            <person name="Salamov A."/>
            <person name="Andreopoulos B."/>
            <person name="Baker S."/>
            <person name="Barry K."/>
            <person name="Bills G."/>
            <person name="Bluhm B."/>
            <person name="Cannon C."/>
            <person name="Castanera R."/>
            <person name="Culley D."/>
            <person name="Daum C."/>
            <person name="Ezra D."/>
            <person name="Gonzalez J."/>
            <person name="Henrissat B."/>
            <person name="Kuo A."/>
            <person name="Liang C."/>
            <person name="Lipzen A."/>
            <person name="Lutzoni F."/>
            <person name="Magnuson J."/>
            <person name="Mondo S."/>
            <person name="Nolan M."/>
            <person name="Ohm R."/>
            <person name="Pangilinan J."/>
            <person name="Park H.-J."/>
            <person name="Ramirez L."/>
            <person name="Alfaro M."/>
            <person name="Sun H."/>
            <person name="Tritt A."/>
            <person name="Yoshinaga Y."/>
            <person name="Zwiers L.-H."/>
            <person name="Turgeon B."/>
            <person name="Goodwin S."/>
            <person name="Spatafora J."/>
            <person name="Crous P."/>
            <person name="Grigoriev I."/>
        </authorList>
    </citation>
    <scope>NUCLEOTIDE SEQUENCE</scope>
    <source>
        <strain evidence="2">CBS 260.36</strain>
    </source>
</reference>
<keyword evidence="1" id="KW-0472">Membrane</keyword>
<keyword evidence="1" id="KW-1133">Transmembrane helix</keyword>
<feature type="transmembrane region" description="Helical" evidence="1">
    <location>
        <begin position="88"/>
        <end position="115"/>
    </location>
</feature>
<organism evidence="2 3">
    <name type="scientific">Myriangium duriaei CBS 260.36</name>
    <dbReference type="NCBI Taxonomy" id="1168546"/>
    <lineage>
        <taxon>Eukaryota</taxon>
        <taxon>Fungi</taxon>
        <taxon>Dikarya</taxon>
        <taxon>Ascomycota</taxon>
        <taxon>Pezizomycotina</taxon>
        <taxon>Dothideomycetes</taxon>
        <taxon>Dothideomycetidae</taxon>
        <taxon>Myriangiales</taxon>
        <taxon>Myriangiaceae</taxon>
        <taxon>Myriangium</taxon>
    </lineage>
</organism>
<keyword evidence="1" id="KW-0812">Transmembrane</keyword>
<protein>
    <recommendedName>
        <fullName evidence="4">DUF676 domain-containing protein</fullName>
    </recommendedName>
</protein>
<gene>
    <name evidence="2" type="ORF">K461DRAFT_274123</name>
</gene>
<accession>A0A9P4MSV0</accession>
<dbReference type="PANTHER" id="PTHR42044">
    <property type="entry name" value="DUF676 DOMAIN-CONTAINING PROTEIN-RELATED"/>
    <property type="match status" value="1"/>
</dbReference>
<comment type="caution">
    <text evidence="2">The sequence shown here is derived from an EMBL/GenBank/DDBJ whole genome shotgun (WGS) entry which is preliminary data.</text>
</comment>
<name>A0A9P4MSV0_9PEZI</name>
<evidence type="ECO:0008006" key="4">
    <source>
        <dbReference type="Google" id="ProtNLM"/>
    </source>
</evidence>
<dbReference type="AlphaFoldDB" id="A0A9P4MSV0"/>
<dbReference type="EMBL" id="ML996081">
    <property type="protein sequence ID" value="KAF2157886.1"/>
    <property type="molecule type" value="Genomic_DNA"/>
</dbReference>
<proteinExistence type="predicted"/>
<keyword evidence="3" id="KW-1185">Reference proteome</keyword>
<sequence length="380" mass="44116">MLWRPVNYDPTHTKTFRYHFGSPAIEVPRGPSKLFWDDIRTIGQKLYLLPDVVSPFFTNNKDDELYFGFPDGPATSWLTIWSLVQAPVMLFLIIATIVLIAILQLLSHIYTFFFWRMIQGPSLQVYPEIPPPRYNSRYRWIFVNGIAVGKTTLRQELKVISETFNAPVLGVNNRTYGFLGDLVECIFQRDIHWQTSETRIAEPIITKYLEDTTNVDKVILVAHSQGGIIASDILNVLFSQVSWASIHDRLEVYTFGSAALQFQNPWLDAEHEQRVIRHMEHYCHEKDLVTQFGALASVDRKDEKYLGKVFVAKGWKGHLFNQHYLKHMFPGPDSAFLNQRAVRDRDPSKSNKYWVYGNDDGEGGQAVKDMSNFWKYMYYQ</sequence>
<dbReference type="OrthoDB" id="202545at2759"/>
<evidence type="ECO:0000313" key="3">
    <source>
        <dbReference type="Proteomes" id="UP000799439"/>
    </source>
</evidence>
<dbReference type="Proteomes" id="UP000799439">
    <property type="component" value="Unassembled WGS sequence"/>
</dbReference>
<dbReference type="SUPFAM" id="SSF53474">
    <property type="entry name" value="alpha/beta-Hydrolases"/>
    <property type="match status" value="1"/>
</dbReference>
<evidence type="ECO:0000313" key="2">
    <source>
        <dbReference type="EMBL" id="KAF2157886.1"/>
    </source>
</evidence>